<keyword evidence="8" id="KW-0812">Transmembrane</keyword>
<keyword evidence="8" id="KW-0472">Membrane</keyword>
<accession>A0A7Y0HP34</accession>
<keyword evidence="8" id="KW-1133">Transmembrane helix</keyword>
<keyword evidence="4" id="KW-0597">Phosphoprotein</keyword>
<evidence type="ECO:0000256" key="5">
    <source>
        <dbReference type="ARBA" id="ARBA00022679"/>
    </source>
</evidence>
<evidence type="ECO:0000256" key="1">
    <source>
        <dbReference type="ARBA" id="ARBA00000085"/>
    </source>
</evidence>
<reference evidence="10 11" key="2">
    <citation type="submission" date="2020-06" db="EMBL/GenBank/DDBJ databases">
        <title>Complete Genome Sequence of Clostridium muelleri sp. nov. P21T, an Acid-Alcohol Producing Acetogen Isolated from Old Hay.</title>
        <authorList>
            <person name="Duncan K.E."/>
            <person name="Tanner R.S."/>
        </authorList>
    </citation>
    <scope>NUCLEOTIDE SEQUENCE [LARGE SCALE GENOMIC DNA]</scope>
    <source>
        <strain evidence="10 11">P21</strain>
    </source>
</reference>
<dbReference type="InterPro" id="IPR036890">
    <property type="entry name" value="HATPase_C_sf"/>
</dbReference>
<dbReference type="Pfam" id="PF02518">
    <property type="entry name" value="HATPase_c"/>
    <property type="match status" value="1"/>
</dbReference>
<comment type="caution">
    <text evidence="10">The sequence shown here is derived from an EMBL/GenBank/DDBJ whole genome shotgun (WGS) entry which is preliminary data.</text>
</comment>
<comment type="catalytic activity">
    <reaction evidence="1">
        <text>ATP + protein L-histidine = ADP + protein N-phospho-L-histidine.</text>
        <dbReference type="EC" id="2.7.13.3"/>
    </reaction>
</comment>
<dbReference type="GO" id="GO:0016036">
    <property type="term" value="P:cellular response to phosphate starvation"/>
    <property type="evidence" value="ECO:0007669"/>
    <property type="project" value="TreeGrafter"/>
</dbReference>
<evidence type="ECO:0000256" key="8">
    <source>
        <dbReference type="SAM" id="Phobius"/>
    </source>
</evidence>
<keyword evidence="7" id="KW-0902">Two-component regulatory system</keyword>
<evidence type="ECO:0000256" key="7">
    <source>
        <dbReference type="ARBA" id="ARBA00023012"/>
    </source>
</evidence>
<dbReference type="CDD" id="cd00082">
    <property type="entry name" value="HisKA"/>
    <property type="match status" value="1"/>
</dbReference>
<evidence type="ECO:0000259" key="9">
    <source>
        <dbReference type="PROSITE" id="PS50109"/>
    </source>
</evidence>
<dbReference type="RefSeq" id="WP_169297243.1">
    <property type="nucleotide sequence ID" value="NZ_JABBNI010000014.1"/>
</dbReference>
<dbReference type="EMBL" id="JABBNI010000014">
    <property type="protein sequence ID" value="NMM62641.1"/>
    <property type="molecule type" value="Genomic_DNA"/>
</dbReference>
<dbReference type="InterPro" id="IPR003594">
    <property type="entry name" value="HATPase_dom"/>
</dbReference>
<dbReference type="InterPro" id="IPR005467">
    <property type="entry name" value="His_kinase_dom"/>
</dbReference>
<dbReference type="InterPro" id="IPR004358">
    <property type="entry name" value="Sig_transdc_His_kin-like_C"/>
</dbReference>
<evidence type="ECO:0000256" key="3">
    <source>
        <dbReference type="ARBA" id="ARBA00012438"/>
    </source>
</evidence>
<feature type="transmembrane region" description="Helical" evidence="8">
    <location>
        <begin position="9"/>
        <end position="31"/>
    </location>
</feature>
<dbReference type="SMART" id="SM00388">
    <property type="entry name" value="HisKA"/>
    <property type="match status" value="1"/>
</dbReference>
<evidence type="ECO:0000313" key="11">
    <source>
        <dbReference type="Proteomes" id="UP000537131"/>
    </source>
</evidence>
<feature type="domain" description="Histidine kinase" evidence="9">
    <location>
        <begin position="201"/>
        <end position="409"/>
    </location>
</feature>
<dbReference type="Gene3D" id="1.10.287.130">
    <property type="match status" value="1"/>
</dbReference>
<feature type="transmembrane region" description="Helical" evidence="8">
    <location>
        <begin position="157"/>
        <end position="180"/>
    </location>
</feature>
<dbReference type="SUPFAM" id="SSF47384">
    <property type="entry name" value="Homodimeric domain of signal transducing histidine kinase"/>
    <property type="match status" value="1"/>
</dbReference>
<reference evidence="10 11" key="1">
    <citation type="submission" date="2020-04" db="EMBL/GenBank/DDBJ databases">
        <authorList>
            <person name="Doyle D.A."/>
        </authorList>
    </citation>
    <scope>NUCLEOTIDE SEQUENCE [LARGE SCALE GENOMIC DNA]</scope>
    <source>
        <strain evidence="10 11">P21</strain>
    </source>
</reference>
<dbReference type="Gene3D" id="3.30.565.10">
    <property type="entry name" value="Histidine kinase-like ATPase, C-terminal domain"/>
    <property type="match status" value="1"/>
</dbReference>
<evidence type="ECO:0000256" key="4">
    <source>
        <dbReference type="ARBA" id="ARBA00022553"/>
    </source>
</evidence>
<gene>
    <name evidence="10" type="ORF">HBE96_08025</name>
</gene>
<dbReference type="AlphaFoldDB" id="A0A7Y0HP34"/>
<dbReference type="FunFam" id="3.30.565.10:FF:000006">
    <property type="entry name" value="Sensor histidine kinase WalK"/>
    <property type="match status" value="1"/>
</dbReference>
<dbReference type="SUPFAM" id="SSF55874">
    <property type="entry name" value="ATPase domain of HSP90 chaperone/DNA topoisomerase II/histidine kinase"/>
    <property type="match status" value="1"/>
</dbReference>
<keyword evidence="5" id="KW-0808">Transferase</keyword>
<dbReference type="InterPro" id="IPR003661">
    <property type="entry name" value="HisK_dim/P_dom"/>
</dbReference>
<dbReference type="PROSITE" id="PS50109">
    <property type="entry name" value="HIS_KIN"/>
    <property type="match status" value="1"/>
</dbReference>
<dbReference type="SMART" id="SM00387">
    <property type="entry name" value="HATPase_c"/>
    <property type="match status" value="1"/>
</dbReference>
<dbReference type="Proteomes" id="UP000537131">
    <property type="component" value="Unassembled WGS sequence"/>
</dbReference>
<keyword evidence="6" id="KW-0418">Kinase</keyword>
<dbReference type="PANTHER" id="PTHR45453">
    <property type="entry name" value="PHOSPHATE REGULON SENSOR PROTEIN PHOR"/>
    <property type="match status" value="1"/>
</dbReference>
<dbReference type="InterPro" id="IPR050351">
    <property type="entry name" value="BphY/WalK/GraS-like"/>
</dbReference>
<keyword evidence="11" id="KW-1185">Reference proteome</keyword>
<sequence>MIKKLQRKFIMITMASLALVVVILLGSINIVNIYQMDRKINGALKILSENHGKFPIYEKGKLPPNEFKFGFQMNEETQFETRYFVVKVNKDGSIREIDTSHIAAISSGNASAYVNKALSSSKNRGYKGIYKYIVVDNTDGYMLVFMDCRSQIQMATLFLLTSCTVALVTLLLVFVLVSIFSKKAINPIIENMEKQKQFITNAGHEIKTPLAIISANTDVMELTGGKNEWITSTRNQITRLDKLIKNLLTLSKMDEGNIKLVFTDFDLSDLVSKTTSQFGTIAETKNKKFLMDIKPGLKLHGDQSSINQLVSTLVDNAVKYSNEEGTIKISLSAAKKGTKLEVYNTADEIDKQNLDKLFDRFYRSDSSRSRETGGYGIGLSIAKSIVQAHHGKLSVRSDDGRSICFTVLI</sequence>
<organism evidence="10 11">
    <name type="scientific">Clostridium muellerianum</name>
    <dbReference type="NCBI Taxonomy" id="2716538"/>
    <lineage>
        <taxon>Bacteria</taxon>
        <taxon>Bacillati</taxon>
        <taxon>Bacillota</taxon>
        <taxon>Clostridia</taxon>
        <taxon>Eubacteriales</taxon>
        <taxon>Clostridiaceae</taxon>
        <taxon>Clostridium</taxon>
    </lineage>
</organism>
<evidence type="ECO:0000313" key="10">
    <source>
        <dbReference type="EMBL" id="NMM62641.1"/>
    </source>
</evidence>
<proteinExistence type="predicted"/>
<dbReference type="InterPro" id="IPR036097">
    <property type="entry name" value="HisK_dim/P_sf"/>
</dbReference>
<name>A0A7Y0HP34_9CLOT</name>
<dbReference type="PANTHER" id="PTHR45453:SF1">
    <property type="entry name" value="PHOSPHATE REGULON SENSOR PROTEIN PHOR"/>
    <property type="match status" value="1"/>
</dbReference>
<comment type="subcellular location">
    <subcellularLocation>
        <location evidence="2">Membrane</location>
    </subcellularLocation>
</comment>
<evidence type="ECO:0000256" key="6">
    <source>
        <dbReference type="ARBA" id="ARBA00022777"/>
    </source>
</evidence>
<dbReference type="GO" id="GO:0005886">
    <property type="term" value="C:plasma membrane"/>
    <property type="evidence" value="ECO:0007669"/>
    <property type="project" value="TreeGrafter"/>
</dbReference>
<dbReference type="PRINTS" id="PR00344">
    <property type="entry name" value="BCTRLSENSOR"/>
</dbReference>
<dbReference type="Pfam" id="PF00512">
    <property type="entry name" value="HisKA"/>
    <property type="match status" value="1"/>
</dbReference>
<dbReference type="GO" id="GO:0004721">
    <property type="term" value="F:phosphoprotein phosphatase activity"/>
    <property type="evidence" value="ECO:0007669"/>
    <property type="project" value="TreeGrafter"/>
</dbReference>
<protein>
    <recommendedName>
        <fullName evidence="3">histidine kinase</fullName>
        <ecNumber evidence="3">2.7.13.3</ecNumber>
    </recommendedName>
</protein>
<evidence type="ECO:0000256" key="2">
    <source>
        <dbReference type="ARBA" id="ARBA00004370"/>
    </source>
</evidence>
<dbReference type="GO" id="GO:0000155">
    <property type="term" value="F:phosphorelay sensor kinase activity"/>
    <property type="evidence" value="ECO:0007669"/>
    <property type="project" value="InterPro"/>
</dbReference>
<dbReference type="EC" id="2.7.13.3" evidence="3"/>